<keyword evidence="4" id="KW-1185">Reference proteome</keyword>
<keyword evidence="1" id="KW-0732">Signal</keyword>
<feature type="signal peptide" evidence="1">
    <location>
        <begin position="1"/>
        <end position="19"/>
    </location>
</feature>
<sequence>MKRILFFLFALITSAALFAQTTVTDNNARIRQVGAFTGVKVSSGIELLLQQGDKDAVAVSSSKPEYQERIKTEVDGGVLKIYIDNEGISGNWRKNVKFKAYVSVRTLEKLAASSGAIVKTGNLITVNNLDLDASSGAIIEAEFKAQSIVSDNSSGSIAKIKGTTGSLTVEASSGSVFKSYDLSCTNASADVSSGGQIDITVTKELNAEASSGGAINYKGGAVIRNLRTSSGGSVRSNS</sequence>
<evidence type="ECO:0000259" key="2">
    <source>
        <dbReference type="Pfam" id="PF10988"/>
    </source>
</evidence>
<dbReference type="Proteomes" id="UP000031408">
    <property type="component" value="Unassembled WGS sequence"/>
</dbReference>
<accession>A0A0C1L124</accession>
<dbReference type="Pfam" id="PF10988">
    <property type="entry name" value="DUF2807"/>
    <property type="match status" value="1"/>
</dbReference>
<feature type="chain" id="PRO_5002135123" description="Putative auto-transporter adhesin head GIN domain-containing protein" evidence="1">
    <location>
        <begin position="20"/>
        <end position="238"/>
    </location>
</feature>
<protein>
    <recommendedName>
        <fullName evidence="2">Putative auto-transporter adhesin head GIN domain-containing protein</fullName>
    </recommendedName>
</protein>
<dbReference type="STRING" id="1349421.OI18_18895"/>
<dbReference type="InterPro" id="IPR021255">
    <property type="entry name" value="DUF2807"/>
</dbReference>
<proteinExistence type="predicted"/>
<evidence type="ECO:0000313" key="3">
    <source>
        <dbReference type="EMBL" id="KIC93311.1"/>
    </source>
</evidence>
<dbReference type="EMBL" id="JSVC01000021">
    <property type="protein sequence ID" value="KIC93311.1"/>
    <property type="molecule type" value="Genomic_DNA"/>
</dbReference>
<feature type="domain" description="Putative auto-transporter adhesin head GIN" evidence="2">
    <location>
        <begin position="35"/>
        <end position="220"/>
    </location>
</feature>
<dbReference type="RefSeq" id="WP_039142630.1">
    <property type="nucleotide sequence ID" value="NZ_JSVC01000021.1"/>
</dbReference>
<dbReference type="OrthoDB" id="877489at2"/>
<dbReference type="Gene3D" id="2.160.20.120">
    <property type="match status" value="1"/>
</dbReference>
<organism evidence="3 4">
    <name type="scientific">Flavihumibacter solisilvae</name>
    <dbReference type="NCBI Taxonomy" id="1349421"/>
    <lineage>
        <taxon>Bacteria</taxon>
        <taxon>Pseudomonadati</taxon>
        <taxon>Bacteroidota</taxon>
        <taxon>Chitinophagia</taxon>
        <taxon>Chitinophagales</taxon>
        <taxon>Chitinophagaceae</taxon>
        <taxon>Flavihumibacter</taxon>
    </lineage>
</organism>
<reference evidence="3 4" key="1">
    <citation type="submission" date="2014-11" db="EMBL/GenBank/DDBJ databases">
        <title>Genome sequence of Flavihumibacter solisilvae 3-3.</title>
        <authorList>
            <person name="Zhou G."/>
            <person name="Li M."/>
            <person name="Wang G."/>
        </authorList>
    </citation>
    <scope>NUCLEOTIDE SEQUENCE [LARGE SCALE GENOMIC DNA]</scope>
    <source>
        <strain evidence="3 4">3-3</strain>
    </source>
</reference>
<gene>
    <name evidence="3" type="ORF">OI18_18895</name>
</gene>
<evidence type="ECO:0000256" key="1">
    <source>
        <dbReference type="SAM" id="SignalP"/>
    </source>
</evidence>
<name>A0A0C1L124_9BACT</name>
<evidence type="ECO:0000313" key="4">
    <source>
        <dbReference type="Proteomes" id="UP000031408"/>
    </source>
</evidence>
<dbReference type="AlphaFoldDB" id="A0A0C1L124"/>
<comment type="caution">
    <text evidence="3">The sequence shown here is derived from an EMBL/GenBank/DDBJ whole genome shotgun (WGS) entry which is preliminary data.</text>
</comment>